<keyword evidence="5 9" id="KW-0812">Transmembrane</keyword>
<gene>
    <name evidence="10" type="ORF">H9882_05865</name>
</gene>
<evidence type="ECO:0000256" key="7">
    <source>
        <dbReference type="ARBA" id="ARBA00022989"/>
    </source>
</evidence>
<evidence type="ECO:0000256" key="1">
    <source>
        <dbReference type="ARBA" id="ARBA00004651"/>
    </source>
</evidence>
<evidence type="ECO:0000256" key="9">
    <source>
        <dbReference type="RuleBase" id="RU363064"/>
    </source>
</evidence>
<dbReference type="FunFam" id="1.20.1740.10:FF:000004">
    <property type="entry name" value="Sodium:alanine symporter family protein"/>
    <property type="match status" value="1"/>
</dbReference>
<keyword evidence="8 9" id="KW-0472">Membrane</keyword>
<dbReference type="PANTHER" id="PTHR30330">
    <property type="entry name" value="AGSS FAMILY TRANSPORTER, SODIUM-ALANINE"/>
    <property type="match status" value="1"/>
</dbReference>
<keyword evidence="7 9" id="KW-1133">Transmembrane helix</keyword>
<feature type="transmembrane region" description="Helical" evidence="9">
    <location>
        <begin position="218"/>
        <end position="236"/>
    </location>
</feature>
<dbReference type="GO" id="GO:0005283">
    <property type="term" value="F:amino acid:sodium symporter activity"/>
    <property type="evidence" value="ECO:0007669"/>
    <property type="project" value="InterPro"/>
</dbReference>
<accession>A0A948T2Y5</accession>
<evidence type="ECO:0000256" key="8">
    <source>
        <dbReference type="ARBA" id="ARBA00023136"/>
    </source>
</evidence>
<dbReference type="PANTHER" id="PTHR30330:SF3">
    <property type="entry name" value="TRANSCRIPTIONAL REGULATOR, LRP FAMILY"/>
    <property type="match status" value="1"/>
</dbReference>
<evidence type="ECO:0000256" key="2">
    <source>
        <dbReference type="ARBA" id="ARBA00009261"/>
    </source>
</evidence>
<feature type="transmembrane region" description="Helical" evidence="9">
    <location>
        <begin position="309"/>
        <end position="333"/>
    </location>
</feature>
<evidence type="ECO:0000256" key="5">
    <source>
        <dbReference type="ARBA" id="ARBA00022692"/>
    </source>
</evidence>
<evidence type="ECO:0000313" key="11">
    <source>
        <dbReference type="Proteomes" id="UP000713596"/>
    </source>
</evidence>
<sequence length="463" mass="49680">MNQLTVLFDHLHTTLHYFAWGPATIFLLAVAGIWFTVLTGFFQVRHLKLWWNATIATAWSGRKQGEGKGISGFQSACTALAATLGTGNIAGVATALAAGGPGAVFWMWISAFFGAMTGYAENVLAGLYRGRDKQGQPIGGAMFYIQQGLNCRWLAVLFSVLCILGSLGMGDMAQANSIATGLEDAFQIPPLFTGVAVALLVGFAIQGGIQRISRMTEAIVPFMAVLYTLAALWVVAVNWRTIPDVLRLIWTQAFSWQAGAGGVAGYGVQQALRIGVARGVSSNEAGLGSSVMANSASGRHPVEQGMWGIFEVVVDTLFMCLLTALAILCSGVYDTPRYALAQRQGLIHTLPNGAALTADAFRTVFGPLGGGLIALSLLLFAFSTLLGWSYYGERAVEYVFGSKGVPVYKALYLICIVIGCVTQLEVIWDWSDIFNGLMALPNLVAVLWLSPKVIRTTREYFSK</sequence>
<dbReference type="InterPro" id="IPR001463">
    <property type="entry name" value="Na/Ala_symport"/>
</dbReference>
<dbReference type="Proteomes" id="UP000713596">
    <property type="component" value="Unassembled WGS sequence"/>
</dbReference>
<keyword evidence="3 9" id="KW-0813">Transport</keyword>
<feature type="transmembrane region" description="Helical" evidence="9">
    <location>
        <begin position="248"/>
        <end position="268"/>
    </location>
</feature>
<protein>
    <submittedName>
        <fullName evidence="10">Sodium:alanine symporter family protein</fullName>
    </submittedName>
</protein>
<dbReference type="EMBL" id="JAHLFP010000047">
    <property type="protein sequence ID" value="MBU3806402.1"/>
    <property type="molecule type" value="Genomic_DNA"/>
</dbReference>
<dbReference type="NCBIfam" id="TIGR00835">
    <property type="entry name" value="agcS"/>
    <property type="match status" value="1"/>
</dbReference>
<keyword evidence="4 9" id="KW-1003">Cell membrane</keyword>
<feature type="transmembrane region" description="Helical" evidence="9">
    <location>
        <begin position="434"/>
        <end position="454"/>
    </location>
</feature>
<keyword evidence="6 9" id="KW-0769">Symport</keyword>
<name>A0A948T2Y5_9FIRM</name>
<dbReference type="Gene3D" id="1.20.1740.10">
    <property type="entry name" value="Amino acid/polyamine transporter I"/>
    <property type="match status" value="1"/>
</dbReference>
<organism evidence="10 11">
    <name type="scientific">Candidatus Allofournierella pullistercoris</name>
    <dbReference type="NCBI Taxonomy" id="2838597"/>
    <lineage>
        <taxon>Bacteria</taxon>
        <taxon>Bacillati</taxon>
        <taxon>Bacillota</taxon>
        <taxon>Clostridia</taxon>
        <taxon>Eubacteriales</taxon>
        <taxon>Oscillospiraceae</taxon>
        <taxon>Allofournierella</taxon>
    </lineage>
</organism>
<dbReference type="Pfam" id="PF01235">
    <property type="entry name" value="Na_Ala_symp"/>
    <property type="match status" value="1"/>
</dbReference>
<comment type="similarity">
    <text evidence="2 9">Belongs to the alanine or glycine:cation symporter (AGCS) (TC 2.A.25) family.</text>
</comment>
<evidence type="ECO:0000313" key="10">
    <source>
        <dbReference type="EMBL" id="MBU3806402.1"/>
    </source>
</evidence>
<dbReference type="PRINTS" id="PR00175">
    <property type="entry name" value="NAALASMPORT"/>
</dbReference>
<feature type="transmembrane region" description="Helical" evidence="9">
    <location>
        <begin position="77"/>
        <end position="99"/>
    </location>
</feature>
<dbReference type="GO" id="GO:0005886">
    <property type="term" value="C:plasma membrane"/>
    <property type="evidence" value="ECO:0007669"/>
    <property type="project" value="UniProtKB-SubCell"/>
</dbReference>
<comment type="subcellular location">
    <subcellularLocation>
        <location evidence="1 9">Cell membrane</location>
        <topology evidence="1 9">Multi-pass membrane protein</topology>
    </subcellularLocation>
</comment>
<reference evidence="10" key="1">
    <citation type="journal article" date="2021" name="PeerJ">
        <title>Extensive microbial diversity within the chicken gut microbiome revealed by metagenomics and culture.</title>
        <authorList>
            <person name="Gilroy R."/>
            <person name="Ravi A."/>
            <person name="Getino M."/>
            <person name="Pursley I."/>
            <person name="Horton D.L."/>
            <person name="Alikhan N.F."/>
            <person name="Baker D."/>
            <person name="Gharbi K."/>
            <person name="Hall N."/>
            <person name="Watson M."/>
            <person name="Adriaenssens E.M."/>
            <person name="Foster-Nyarko E."/>
            <person name="Jarju S."/>
            <person name="Secka A."/>
            <person name="Antonio M."/>
            <person name="Oren A."/>
            <person name="Chaudhuri R.R."/>
            <person name="La Ragione R."/>
            <person name="Hildebrand F."/>
            <person name="Pallen M.J."/>
        </authorList>
    </citation>
    <scope>NUCLEOTIDE SEQUENCE</scope>
    <source>
        <strain evidence="10">B5_2728</strain>
    </source>
</reference>
<feature type="transmembrane region" description="Helical" evidence="9">
    <location>
        <begin position="368"/>
        <end position="390"/>
    </location>
</feature>
<feature type="transmembrane region" description="Helical" evidence="9">
    <location>
        <begin position="105"/>
        <end position="128"/>
    </location>
</feature>
<feature type="transmembrane region" description="Helical" evidence="9">
    <location>
        <begin position="188"/>
        <end position="206"/>
    </location>
</feature>
<reference evidence="10" key="2">
    <citation type="submission" date="2021-04" db="EMBL/GenBank/DDBJ databases">
        <authorList>
            <person name="Gilroy R."/>
        </authorList>
    </citation>
    <scope>NUCLEOTIDE SEQUENCE</scope>
    <source>
        <strain evidence="10">B5_2728</strain>
    </source>
</reference>
<proteinExistence type="inferred from homology"/>
<comment type="caution">
    <text evidence="10">The sequence shown here is derived from an EMBL/GenBank/DDBJ whole genome shotgun (WGS) entry which is preliminary data.</text>
</comment>
<evidence type="ECO:0000256" key="6">
    <source>
        <dbReference type="ARBA" id="ARBA00022847"/>
    </source>
</evidence>
<feature type="transmembrane region" description="Helical" evidence="9">
    <location>
        <begin position="149"/>
        <end position="168"/>
    </location>
</feature>
<evidence type="ECO:0000256" key="3">
    <source>
        <dbReference type="ARBA" id="ARBA00022448"/>
    </source>
</evidence>
<dbReference type="AlphaFoldDB" id="A0A948T2Y5"/>
<feature type="transmembrane region" description="Helical" evidence="9">
    <location>
        <begin position="410"/>
        <end position="428"/>
    </location>
</feature>
<feature type="transmembrane region" description="Helical" evidence="9">
    <location>
        <begin position="20"/>
        <end position="42"/>
    </location>
</feature>
<evidence type="ECO:0000256" key="4">
    <source>
        <dbReference type="ARBA" id="ARBA00022475"/>
    </source>
</evidence>
<dbReference type="PROSITE" id="PS00873">
    <property type="entry name" value="NA_ALANINE_SYMP"/>
    <property type="match status" value="1"/>
</dbReference>